<dbReference type="InterPro" id="IPR001568">
    <property type="entry name" value="RNase_T2-like"/>
</dbReference>
<dbReference type="PANTHER" id="PTHR11240:SF72">
    <property type="entry name" value="RIBONUCLEASE 1"/>
    <property type="match status" value="1"/>
</dbReference>
<dbReference type="InterPro" id="IPR033130">
    <property type="entry name" value="RNase_T2_His_AS_2"/>
</dbReference>
<dbReference type="PANTHER" id="PTHR11240">
    <property type="entry name" value="RIBONUCLEASE T2"/>
    <property type="match status" value="1"/>
</dbReference>
<reference evidence="1" key="1">
    <citation type="journal article" date="2020" name="bioRxiv">
        <title>Hybrid origin of Populus tomentosa Carr. identified through genome sequencing and phylogenomic analysis.</title>
        <authorList>
            <person name="An X."/>
            <person name="Gao K."/>
            <person name="Chen Z."/>
            <person name="Li J."/>
            <person name="Yang X."/>
            <person name="Yang X."/>
            <person name="Zhou J."/>
            <person name="Guo T."/>
            <person name="Zhao T."/>
            <person name="Huang S."/>
            <person name="Miao D."/>
            <person name="Khan W.U."/>
            <person name="Rao P."/>
            <person name="Ye M."/>
            <person name="Lei B."/>
            <person name="Liao W."/>
            <person name="Wang J."/>
            <person name="Ji L."/>
            <person name="Li Y."/>
            <person name="Guo B."/>
            <person name="Mustafa N.S."/>
            <person name="Li S."/>
            <person name="Yun Q."/>
            <person name="Keller S.R."/>
            <person name="Mao J."/>
            <person name="Zhang R."/>
            <person name="Strauss S.H."/>
        </authorList>
    </citation>
    <scope>NUCLEOTIDE SEQUENCE</scope>
    <source>
        <strain evidence="1">GM15</strain>
        <tissue evidence="1">Leaf</tissue>
    </source>
</reference>
<accession>A0A8X7Z4E2</accession>
<organism evidence="1 2">
    <name type="scientific">Populus tomentosa</name>
    <name type="common">Chinese white poplar</name>
    <dbReference type="NCBI Taxonomy" id="118781"/>
    <lineage>
        <taxon>Eukaryota</taxon>
        <taxon>Viridiplantae</taxon>
        <taxon>Streptophyta</taxon>
        <taxon>Embryophyta</taxon>
        <taxon>Tracheophyta</taxon>
        <taxon>Spermatophyta</taxon>
        <taxon>Magnoliopsida</taxon>
        <taxon>eudicotyledons</taxon>
        <taxon>Gunneridae</taxon>
        <taxon>Pentapetalae</taxon>
        <taxon>rosids</taxon>
        <taxon>fabids</taxon>
        <taxon>Malpighiales</taxon>
        <taxon>Salicaceae</taxon>
        <taxon>Saliceae</taxon>
        <taxon>Populus</taxon>
    </lineage>
</organism>
<evidence type="ECO:0000313" key="1">
    <source>
        <dbReference type="EMBL" id="KAG6759948.1"/>
    </source>
</evidence>
<dbReference type="Proteomes" id="UP000886885">
    <property type="component" value="Chromosome 10A"/>
</dbReference>
<dbReference type="InterPro" id="IPR033697">
    <property type="entry name" value="Ribonuclease_T2_eukaryotic"/>
</dbReference>
<evidence type="ECO:0000313" key="2">
    <source>
        <dbReference type="Proteomes" id="UP000886885"/>
    </source>
</evidence>
<dbReference type="AlphaFoldDB" id="A0A8X7Z4E2"/>
<dbReference type="EMBL" id="JAAWWB010000019">
    <property type="protein sequence ID" value="KAG6759948.1"/>
    <property type="molecule type" value="Genomic_DNA"/>
</dbReference>
<protein>
    <submittedName>
        <fullName evidence="1">Uncharacterized protein</fullName>
    </submittedName>
</protein>
<dbReference type="CDD" id="cd01061">
    <property type="entry name" value="RNase_T2_euk"/>
    <property type="match status" value="1"/>
</dbReference>
<dbReference type="Pfam" id="PF00445">
    <property type="entry name" value="Ribonuclease_T2"/>
    <property type="match status" value="1"/>
</dbReference>
<name>A0A8X7Z4E2_POPTO</name>
<dbReference type="GO" id="GO:0033897">
    <property type="term" value="F:ribonuclease T2 activity"/>
    <property type="evidence" value="ECO:0007669"/>
    <property type="project" value="InterPro"/>
</dbReference>
<proteinExistence type="predicted"/>
<sequence length="145" mass="15925">MYLVSVADLRSGMQKSWPTLACSSGTGVAFWTHEWEKHGTCSESTLDQHGYFQAALDLKKQVNLLQALTNAGINPDGGSYSLSSIKSAIQEAVGFTPWIECNTDTSRNSQLYQIYLCVDTSGKNLIDCPVFPKGKCDSEIEFPSF</sequence>
<dbReference type="GO" id="GO:0003723">
    <property type="term" value="F:RNA binding"/>
    <property type="evidence" value="ECO:0007669"/>
    <property type="project" value="InterPro"/>
</dbReference>
<gene>
    <name evidence="1" type="ORF">POTOM_036445</name>
</gene>
<comment type="caution">
    <text evidence="1">The sequence shown here is derived from an EMBL/GenBank/DDBJ whole genome shotgun (WGS) entry which is preliminary data.</text>
</comment>
<dbReference type="PROSITE" id="PS00531">
    <property type="entry name" value="RNASE_T2_2"/>
    <property type="match status" value="1"/>
</dbReference>
<dbReference type="GO" id="GO:0006401">
    <property type="term" value="P:RNA catabolic process"/>
    <property type="evidence" value="ECO:0007669"/>
    <property type="project" value="TreeGrafter"/>
</dbReference>
<keyword evidence="2" id="KW-1185">Reference proteome</keyword>
<dbReference type="OrthoDB" id="435754at2759"/>
<dbReference type="GO" id="GO:0005576">
    <property type="term" value="C:extracellular region"/>
    <property type="evidence" value="ECO:0007669"/>
    <property type="project" value="TreeGrafter"/>
</dbReference>